<accession>A0A6I6QYI0</accession>
<feature type="region of interest" description="Disordered" evidence="1">
    <location>
        <begin position="1"/>
        <end position="30"/>
    </location>
</feature>
<sequence length="306" mass="33098">MTGRRREPKGLPTGGRFVREDGAASDASDLKKTRPVLRAASIDDIAAAARLGRSLGSGTRRRPAVVITYPLVLPLSELFAALDGTVDAYVVRDPLAADELFRAAGPGRSAWGGAIATWRGRERYVWKPGHADPSAIADWLGVDRDDPAGVYERIAAPVVKDRRIAVAPAAIRPHGTNTPARLDADVRAAWKASMPAADLDVHPLPDSWNYADGFAIPRDAPRSKAAGAMADALSGLDRLRRGRQLHQLRESVGGKSAIRRTPTGGIIWRSRVDNSPNPWVLHYAREADGSITFLSIERHNDLEGEH</sequence>
<gene>
    <name evidence="2" type="ORF">F3K97_05250</name>
</gene>
<name>A0A6I6QYI0_BIFAD</name>
<reference evidence="2 3" key="1">
    <citation type="submission" date="2019-12" db="EMBL/GenBank/DDBJ databases">
        <title>Draft Genome Sequence of Bifidobacterium adolescentis ZJ2.</title>
        <authorList>
            <person name="Jin Z."/>
        </authorList>
    </citation>
    <scope>NUCLEOTIDE SEQUENCE [LARGE SCALE GENOMIC DNA]</scope>
    <source>
        <strain evidence="2 3">ZJ2</strain>
    </source>
</reference>
<dbReference type="Proteomes" id="UP000464884">
    <property type="component" value="Chromosome"/>
</dbReference>
<proteinExistence type="predicted"/>
<evidence type="ECO:0000313" key="3">
    <source>
        <dbReference type="Proteomes" id="UP000464884"/>
    </source>
</evidence>
<dbReference type="EMBL" id="CP047129">
    <property type="protein sequence ID" value="QHB62732.1"/>
    <property type="molecule type" value="Genomic_DNA"/>
</dbReference>
<dbReference type="RefSeq" id="WP_159140631.1">
    <property type="nucleotide sequence ID" value="NZ_CP047129.1"/>
</dbReference>
<protein>
    <submittedName>
        <fullName evidence="2">Uncharacterized protein</fullName>
    </submittedName>
</protein>
<feature type="compositionally biased region" description="Basic and acidic residues" evidence="1">
    <location>
        <begin position="17"/>
        <end position="30"/>
    </location>
</feature>
<organism evidence="2 3">
    <name type="scientific">Bifidobacterium adolescentis</name>
    <dbReference type="NCBI Taxonomy" id="1680"/>
    <lineage>
        <taxon>Bacteria</taxon>
        <taxon>Bacillati</taxon>
        <taxon>Actinomycetota</taxon>
        <taxon>Actinomycetes</taxon>
        <taxon>Bifidobacteriales</taxon>
        <taxon>Bifidobacteriaceae</taxon>
        <taxon>Bifidobacterium</taxon>
    </lineage>
</organism>
<evidence type="ECO:0000313" key="2">
    <source>
        <dbReference type="EMBL" id="QHB62732.1"/>
    </source>
</evidence>
<evidence type="ECO:0000256" key="1">
    <source>
        <dbReference type="SAM" id="MobiDB-lite"/>
    </source>
</evidence>
<dbReference type="AlphaFoldDB" id="A0A6I6QYI0"/>